<dbReference type="PANTHER" id="PTHR42901">
    <property type="entry name" value="ALCOHOL DEHYDROGENASE"/>
    <property type="match status" value="1"/>
</dbReference>
<proteinExistence type="inferred from homology"/>
<dbReference type="EMBL" id="CADCVN010000738">
    <property type="protein sequence ID" value="CAA9500120.1"/>
    <property type="molecule type" value="Genomic_DNA"/>
</dbReference>
<dbReference type="PRINTS" id="PR00080">
    <property type="entry name" value="SDRFAMILY"/>
</dbReference>
<organism evidence="5">
    <name type="scientific">uncultured Segetibacter sp</name>
    <dbReference type="NCBI Taxonomy" id="481133"/>
    <lineage>
        <taxon>Bacteria</taxon>
        <taxon>Pseudomonadati</taxon>
        <taxon>Bacteroidota</taxon>
        <taxon>Chitinophagia</taxon>
        <taxon>Chitinophagales</taxon>
        <taxon>Chitinophagaceae</taxon>
        <taxon>Segetibacter</taxon>
        <taxon>environmental samples</taxon>
    </lineage>
</organism>
<dbReference type="InterPro" id="IPR036291">
    <property type="entry name" value="NAD(P)-bd_dom_sf"/>
</dbReference>
<evidence type="ECO:0000313" key="5">
    <source>
        <dbReference type="EMBL" id="CAA9500120.1"/>
    </source>
</evidence>
<dbReference type="FunFam" id="3.40.50.720:FF:000047">
    <property type="entry name" value="NADP-dependent L-serine/L-allo-threonine dehydrogenase"/>
    <property type="match status" value="1"/>
</dbReference>
<evidence type="ECO:0000256" key="4">
    <source>
        <dbReference type="SAM" id="Phobius"/>
    </source>
</evidence>
<dbReference type="InterPro" id="IPR020904">
    <property type="entry name" value="Sc_DH/Rdtase_CS"/>
</dbReference>
<dbReference type="AlphaFoldDB" id="A0A6J4SP57"/>
<dbReference type="GO" id="GO:0016616">
    <property type="term" value="F:oxidoreductase activity, acting on the CH-OH group of donors, NAD or NADP as acceptor"/>
    <property type="evidence" value="ECO:0007669"/>
    <property type="project" value="UniProtKB-ARBA"/>
</dbReference>
<name>A0A6J4SP57_9BACT</name>
<protein>
    <submittedName>
        <fullName evidence="5">Oxidoreductase, short-chain dehydrogenase/reductase family</fullName>
    </submittedName>
</protein>
<dbReference type="InterPro" id="IPR002347">
    <property type="entry name" value="SDR_fam"/>
</dbReference>
<reference evidence="5" key="1">
    <citation type="submission" date="2020-02" db="EMBL/GenBank/DDBJ databases">
        <authorList>
            <person name="Meier V. D."/>
        </authorList>
    </citation>
    <scope>NUCLEOTIDE SEQUENCE</scope>
    <source>
        <strain evidence="5">AVDCRST_MAG96</strain>
    </source>
</reference>
<dbReference type="SUPFAM" id="SSF51735">
    <property type="entry name" value="NAD(P)-binding Rossmann-fold domains"/>
    <property type="match status" value="1"/>
</dbReference>
<dbReference type="Pfam" id="PF00106">
    <property type="entry name" value="adh_short"/>
    <property type="match status" value="1"/>
</dbReference>
<keyword evidence="4" id="KW-0812">Transmembrane</keyword>
<dbReference type="PROSITE" id="PS00061">
    <property type="entry name" value="ADH_SHORT"/>
    <property type="match status" value="1"/>
</dbReference>
<keyword evidence="4" id="KW-1133">Transmembrane helix</keyword>
<accession>A0A6J4SP57</accession>
<keyword evidence="2" id="KW-0560">Oxidoreductase</keyword>
<evidence type="ECO:0000256" key="2">
    <source>
        <dbReference type="ARBA" id="ARBA00023002"/>
    </source>
</evidence>
<sequence length="280" mass="30985">MATSVSIPINSHFRFFICPLLITFAAMHKIVLITGATSGFGKAIAEKFASNHWNCIITGRRAGRLHAFADELREKYTTRILSLVFDVQHKEEVFQNLSNLPDEWKEIDVLVNNAGLALGRDTVDKGNISDWDTMIDTNVKGLLYVTKAVLPYMTAGNKGHVINVGSIAGKEVYEKGNVYCATKFAVDALSRAMRIDLLPHKIKVTVVNPGAAETEFSTVRFKGDENKAKQVYDGFTPLYAPDIADIVWYCVSLPPHVCINELQVTCTAQASAVNLYKEQV</sequence>
<dbReference type="Gene3D" id="3.40.50.720">
    <property type="entry name" value="NAD(P)-binding Rossmann-like Domain"/>
    <property type="match status" value="1"/>
</dbReference>
<keyword evidence="4" id="KW-0472">Membrane</keyword>
<dbReference type="PANTHER" id="PTHR42901:SF1">
    <property type="entry name" value="ALCOHOL DEHYDROGENASE"/>
    <property type="match status" value="1"/>
</dbReference>
<evidence type="ECO:0000256" key="3">
    <source>
        <dbReference type="RuleBase" id="RU000363"/>
    </source>
</evidence>
<feature type="transmembrane region" description="Helical" evidence="4">
    <location>
        <begin position="12"/>
        <end position="32"/>
    </location>
</feature>
<gene>
    <name evidence="5" type="ORF">AVDCRST_MAG96-1921</name>
</gene>
<evidence type="ECO:0000256" key="1">
    <source>
        <dbReference type="ARBA" id="ARBA00006484"/>
    </source>
</evidence>
<dbReference type="PRINTS" id="PR00081">
    <property type="entry name" value="GDHRDH"/>
</dbReference>
<comment type="similarity">
    <text evidence="1 3">Belongs to the short-chain dehydrogenases/reductases (SDR) family.</text>
</comment>